<dbReference type="CDD" id="cd00885">
    <property type="entry name" value="cinA"/>
    <property type="match status" value="1"/>
</dbReference>
<sequence length="253" mass="26323">MGEQNSVTAAVIVIGNEILSGRTHDTNLHYIAGVLTERGIVMAEARVVPDDEAVIIATVNELRARNTYIFTTGGIGPTHDDITSACIAKAFGVALHRHPVAVKLLEAHYEPGQLTEARLKMTEVPVGASLIDNPVSKAPGFRMENVFVMAGVPRIAKAMMDGVLPTLLEGPPIHATTVSCTLGEGVIAEGLGAIQADYPGLSVGSYPYFRAGQIGVSLVTRGTDRAAVDAATAAIKALVERLGGAAMVAEGMG</sequence>
<feature type="domain" description="MoaB/Mog" evidence="1">
    <location>
        <begin position="10"/>
        <end position="170"/>
    </location>
</feature>
<gene>
    <name evidence="2" type="ORF">VZ95_11935</name>
</gene>
<protein>
    <submittedName>
        <fullName evidence="2">Molybdopterin-binding protein</fullName>
    </submittedName>
</protein>
<dbReference type="Proteomes" id="UP000033774">
    <property type="component" value="Unassembled WGS sequence"/>
</dbReference>
<evidence type="ECO:0000313" key="2">
    <source>
        <dbReference type="EMBL" id="KJV09360.1"/>
    </source>
</evidence>
<dbReference type="Gene3D" id="3.40.980.10">
    <property type="entry name" value="MoaB/Mog-like domain"/>
    <property type="match status" value="1"/>
</dbReference>
<dbReference type="PANTHER" id="PTHR13939:SF0">
    <property type="entry name" value="NMN AMIDOHYDROLASE-LIKE PROTEIN YFAY"/>
    <property type="match status" value="1"/>
</dbReference>
<keyword evidence="3" id="KW-1185">Reference proteome</keyword>
<dbReference type="AlphaFoldDB" id="A0A0F3IRH8"/>
<dbReference type="InterPro" id="IPR056596">
    <property type="entry name" value="FLAD1_M"/>
</dbReference>
<dbReference type="PANTHER" id="PTHR13939">
    <property type="entry name" value="NICOTINAMIDE-NUCLEOTIDE AMIDOHYDROLASE PNCC"/>
    <property type="match status" value="1"/>
</dbReference>
<proteinExistence type="predicted"/>
<reference evidence="2 3" key="1">
    <citation type="submission" date="2015-03" db="EMBL/GenBank/DDBJ databases">
        <title>Draft genome sequence of Elstera litoralis.</title>
        <authorList>
            <person name="Rahalkar M.C."/>
            <person name="Dhakephalkar P.K."/>
            <person name="Pore S.D."/>
            <person name="Arora P."/>
            <person name="Kapse N.G."/>
            <person name="Pandit P.S."/>
        </authorList>
    </citation>
    <scope>NUCLEOTIDE SEQUENCE [LARGE SCALE GENOMIC DNA]</scope>
    <source>
        <strain evidence="2 3">Dia-1</strain>
    </source>
</reference>
<organism evidence="2 3">
    <name type="scientific">Elstera litoralis</name>
    <dbReference type="NCBI Taxonomy" id="552518"/>
    <lineage>
        <taxon>Bacteria</taxon>
        <taxon>Pseudomonadati</taxon>
        <taxon>Pseudomonadota</taxon>
        <taxon>Alphaproteobacteria</taxon>
        <taxon>Rhodospirillales</taxon>
        <taxon>Rhodospirillaceae</taxon>
        <taxon>Elstera</taxon>
    </lineage>
</organism>
<comment type="caution">
    <text evidence="2">The sequence shown here is derived from an EMBL/GenBank/DDBJ whole genome shotgun (WGS) entry which is preliminary data.</text>
</comment>
<dbReference type="SUPFAM" id="SSF53218">
    <property type="entry name" value="Molybdenum cofactor biosynthesis proteins"/>
    <property type="match status" value="1"/>
</dbReference>
<dbReference type="RefSeq" id="WP_045776041.1">
    <property type="nucleotide sequence ID" value="NZ_LAJY01000296.1"/>
</dbReference>
<dbReference type="OrthoDB" id="9801454at2"/>
<dbReference type="InterPro" id="IPR001453">
    <property type="entry name" value="MoaB/Mog_dom"/>
</dbReference>
<dbReference type="Pfam" id="PF00994">
    <property type="entry name" value="MoCF_biosynth"/>
    <property type="match status" value="1"/>
</dbReference>
<dbReference type="SMART" id="SM00852">
    <property type="entry name" value="MoCF_biosynth"/>
    <property type="match status" value="1"/>
</dbReference>
<evidence type="ECO:0000259" key="1">
    <source>
        <dbReference type="SMART" id="SM00852"/>
    </source>
</evidence>
<dbReference type="Pfam" id="PF24102">
    <property type="entry name" value="FLAD1_M"/>
    <property type="match status" value="1"/>
</dbReference>
<dbReference type="PATRIC" id="fig|552518.3.peg.1942"/>
<accession>A0A0F3IRH8</accession>
<evidence type="ECO:0000313" key="3">
    <source>
        <dbReference type="Proteomes" id="UP000033774"/>
    </source>
</evidence>
<dbReference type="InterPro" id="IPR050101">
    <property type="entry name" value="CinA"/>
</dbReference>
<dbReference type="EMBL" id="LAJY01000296">
    <property type="protein sequence ID" value="KJV09360.1"/>
    <property type="molecule type" value="Genomic_DNA"/>
</dbReference>
<name>A0A0F3IRH8_9PROT</name>
<dbReference type="InterPro" id="IPR036425">
    <property type="entry name" value="MoaB/Mog-like_dom_sf"/>
</dbReference>